<dbReference type="Pfam" id="PF04250">
    <property type="entry name" value="DUF429"/>
    <property type="match status" value="1"/>
</dbReference>
<dbReference type="EMBL" id="QNVI01000002">
    <property type="protein sequence ID" value="TDA40559.1"/>
    <property type="molecule type" value="Genomic_DNA"/>
</dbReference>
<name>A0A523BI02_9CREN</name>
<protein>
    <submittedName>
        <fullName evidence="1">DUF429 domain-containing protein</fullName>
    </submittedName>
</protein>
<dbReference type="Proteomes" id="UP000317265">
    <property type="component" value="Unassembled WGS sequence"/>
</dbReference>
<evidence type="ECO:0000313" key="2">
    <source>
        <dbReference type="EMBL" id="TDA40559.1"/>
    </source>
</evidence>
<accession>A0A523BI02</accession>
<evidence type="ECO:0000313" key="1">
    <source>
        <dbReference type="EMBL" id="RZN56017.1"/>
    </source>
</evidence>
<gene>
    <name evidence="2" type="ORF">DSO09_00355</name>
    <name evidence="1" type="ORF">EF809_04045</name>
</gene>
<dbReference type="AlphaFoldDB" id="A0A523BI02"/>
<dbReference type="EMBL" id="RXIH01000032">
    <property type="protein sequence ID" value="RZN56017.1"/>
    <property type="molecule type" value="Genomic_DNA"/>
</dbReference>
<dbReference type="InterPro" id="IPR007362">
    <property type="entry name" value="DUF429"/>
</dbReference>
<sequence length="187" mass="21273">MIFLGIDLAALEKRPSGYCILEKINNELLCKTGIIKKDSEIIKLAHENKPIVISIDSPLSFSKNGKAFRLCDIEARRRGFMVLPLNMPSMKLLTLRGIRIKKELSGMGFEVIEVFPTGAFKSLNIPLPKRNFNKTIENLRELNLKFDKVKTIHELDAIISAYTAYKYYKKEVIILGDQEEGTIVFPL</sequence>
<reference evidence="2 4" key="1">
    <citation type="journal article" date="2019" name="Nat. Microbiol.">
        <title>Expanding anaerobic alkane metabolism in the domain of Archaea.</title>
        <authorList>
            <person name="Wang Y."/>
            <person name="Wegener G."/>
            <person name="Hou J."/>
            <person name="Wang F."/>
            <person name="Xiao X."/>
        </authorList>
    </citation>
    <scope>NUCLEOTIDE SEQUENCE [LARGE SCALE GENOMIC DNA]</scope>
    <source>
        <strain evidence="2">WYZ-LMO11</strain>
    </source>
</reference>
<dbReference type="Proteomes" id="UP000316080">
    <property type="component" value="Unassembled WGS sequence"/>
</dbReference>
<evidence type="ECO:0000313" key="3">
    <source>
        <dbReference type="Proteomes" id="UP000316080"/>
    </source>
</evidence>
<comment type="caution">
    <text evidence="2">The sequence shown here is derived from an EMBL/GenBank/DDBJ whole genome shotgun (WGS) entry which is preliminary data.</text>
</comment>
<organism evidence="2 4">
    <name type="scientific">Thermoproteota archaeon</name>
    <dbReference type="NCBI Taxonomy" id="2056631"/>
    <lineage>
        <taxon>Archaea</taxon>
        <taxon>Thermoproteota</taxon>
    </lineage>
</organism>
<reference evidence="1 3" key="2">
    <citation type="journal article" date="2019" name="Nat. Microbiol.">
        <title>Wide diversity of methane and short-chain alkane metabolisms in uncultured archaea.</title>
        <authorList>
            <person name="Borrel G."/>
            <person name="Adam P.S."/>
            <person name="McKay L.J."/>
            <person name="Chen L.X."/>
            <person name="Sierra-Garcia I.N."/>
            <person name="Sieber C.M."/>
            <person name="Letourneur Q."/>
            <person name="Ghozlane A."/>
            <person name="Andersen G.L."/>
            <person name="Li W.J."/>
            <person name="Hallam S.J."/>
            <person name="Muyzer G."/>
            <person name="de Oliveira V.M."/>
            <person name="Inskeep W.P."/>
            <person name="Banfield J.F."/>
            <person name="Gribaldo S."/>
        </authorList>
    </citation>
    <scope>NUCLEOTIDE SEQUENCE [LARGE SCALE GENOMIC DNA]</scope>
    <source>
        <strain evidence="1">Verst-YHS</strain>
    </source>
</reference>
<proteinExistence type="predicted"/>
<evidence type="ECO:0000313" key="4">
    <source>
        <dbReference type="Proteomes" id="UP000317265"/>
    </source>
</evidence>